<accession>G3IT71</accession>
<dbReference type="eggNOG" id="COG1451">
    <property type="taxonomic scope" value="Bacteria"/>
</dbReference>
<dbReference type="CDD" id="cd07344">
    <property type="entry name" value="M48_yhfN_like"/>
    <property type="match status" value="1"/>
</dbReference>
<reference evidence="2 3" key="1">
    <citation type="submission" date="2011-06" db="EMBL/GenBank/DDBJ databases">
        <title>Genomic sequence of Methylobacter tundripaludum SV96.</title>
        <authorList>
            <consortium name="US DOE Joint Genome Institute"/>
            <person name="Lucas S."/>
            <person name="Han J."/>
            <person name="Lapidus A."/>
            <person name="Cheng J.-F."/>
            <person name="Goodwin L."/>
            <person name="Pitluck S."/>
            <person name="Held B."/>
            <person name="Detter J.C."/>
            <person name="Han C."/>
            <person name="Tapia R."/>
            <person name="Land M."/>
            <person name="Hauser L."/>
            <person name="Kyrpides N."/>
            <person name="Ivanova N."/>
            <person name="Ovchinnikova G."/>
            <person name="Pagani I."/>
            <person name="Klotz M.G."/>
            <person name="Dispirito A.A."/>
            <person name="Murrell J.C."/>
            <person name="Dunfield P."/>
            <person name="Kalyuzhnaya M.G."/>
            <person name="Svenning M."/>
            <person name="Trotsenko Y.A."/>
            <person name="Stein L.Y."/>
            <person name="Woyke T."/>
        </authorList>
    </citation>
    <scope>NUCLEOTIDE SEQUENCE [LARGE SCALE GENOMIC DNA]</scope>
    <source>
        <strain evidence="3">ATCC BAA-1195 / DSM 17260 / SV96</strain>
    </source>
</reference>
<dbReference type="Proteomes" id="UP000004664">
    <property type="component" value="Unassembled WGS sequence"/>
</dbReference>
<dbReference type="HOGENOM" id="CLU_065947_2_2_6"/>
<dbReference type="AlphaFoldDB" id="G3IT71"/>
<dbReference type="InterPro" id="IPR053136">
    <property type="entry name" value="UTP_pyrophosphatase-like"/>
</dbReference>
<dbReference type="InterPro" id="IPR002725">
    <property type="entry name" value="YgjP-like_metallopeptidase"/>
</dbReference>
<dbReference type="STRING" id="697282.Mettu_0114"/>
<evidence type="ECO:0000259" key="1">
    <source>
        <dbReference type="Pfam" id="PF01863"/>
    </source>
</evidence>
<dbReference type="Gene3D" id="3.30.2010.10">
    <property type="entry name" value="Metalloproteases ('zincins'), catalytic domain"/>
    <property type="match status" value="1"/>
</dbReference>
<dbReference type="EMBL" id="JH109152">
    <property type="protein sequence ID" value="EGW21355.1"/>
    <property type="molecule type" value="Genomic_DNA"/>
</dbReference>
<keyword evidence="3" id="KW-1185">Reference proteome</keyword>
<proteinExistence type="predicted"/>
<sequence>MVISNPAFSYQIRRSQRATQTRIIVTPGKVEVVAPIKVAEHKIHQFVQDKQQWIIQALAKIAAKSQLHNKLAPAVYGHGAEIPYQGASYKLAVRPTKLKRIKIEFCQEFVAHVPDALIIKDHSAEIKEALIRWMKKESKSQVERLVKQHAEKKQLFPQTIKIKTQKSRWGSCGIHNDININWLLIIAPPEVLEYVVVHELCHIKVRNHSVHFWALVAEHLPDYQNRRQWLKKHGSSLMMGL</sequence>
<organism evidence="2 3">
    <name type="scientific">Methylobacter tundripaludum (strain ATCC BAA-1195 / DSM 17260 / SV96)</name>
    <dbReference type="NCBI Taxonomy" id="697282"/>
    <lineage>
        <taxon>Bacteria</taxon>
        <taxon>Pseudomonadati</taxon>
        <taxon>Pseudomonadota</taxon>
        <taxon>Gammaproteobacteria</taxon>
        <taxon>Methylococcales</taxon>
        <taxon>Methylococcaceae</taxon>
        <taxon>Methylobacter</taxon>
    </lineage>
</organism>
<dbReference type="PANTHER" id="PTHR30399">
    <property type="entry name" value="UNCHARACTERIZED PROTEIN YGJP"/>
    <property type="match status" value="1"/>
</dbReference>
<evidence type="ECO:0000313" key="2">
    <source>
        <dbReference type="EMBL" id="EGW21355.1"/>
    </source>
</evidence>
<feature type="domain" description="YgjP-like metallopeptidase" evidence="1">
    <location>
        <begin position="21"/>
        <end position="233"/>
    </location>
</feature>
<dbReference type="PANTHER" id="PTHR30399:SF1">
    <property type="entry name" value="UTP PYROPHOSPHATASE"/>
    <property type="match status" value="1"/>
</dbReference>
<protein>
    <recommendedName>
        <fullName evidence="1">YgjP-like metallopeptidase domain-containing protein</fullName>
    </recommendedName>
</protein>
<evidence type="ECO:0000313" key="3">
    <source>
        <dbReference type="Proteomes" id="UP000004664"/>
    </source>
</evidence>
<gene>
    <name evidence="2" type="ORF">Mettu_0114</name>
</gene>
<name>G3IT71_METTV</name>
<dbReference type="Pfam" id="PF01863">
    <property type="entry name" value="YgjP-like"/>
    <property type="match status" value="1"/>
</dbReference>